<dbReference type="EMBL" id="JBICBT010001039">
    <property type="protein sequence ID" value="KAL3086489.1"/>
    <property type="molecule type" value="Genomic_DNA"/>
</dbReference>
<dbReference type="Gene3D" id="2.60.210.10">
    <property type="entry name" value="Apoptosis, Tumor Necrosis Factor Receptor Associated Protein 2, Chain A"/>
    <property type="match status" value="1"/>
</dbReference>
<dbReference type="SUPFAM" id="SSF54695">
    <property type="entry name" value="POZ domain"/>
    <property type="match status" value="1"/>
</dbReference>
<dbReference type="Proteomes" id="UP001620626">
    <property type="component" value="Unassembled WGS sequence"/>
</dbReference>
<gene>
    <name evidence="3" type="ORF">niasHT_033792</name>
</gene>
<dbReference type="InterPro" id="IPR011333">
    <property type="entry name" value="SKP1/BTB/POZ_sf"/>
</dbReference>
<dbReference type="InterPro" id="IPR008974">
    <property type="entry name" value="TRAF-like"/>
</dbReference>
<dbReference type="Pfam" id="PF22486">
    <property type="entry name" value="MATH_2"/>
    <property type="match status" value="1"/>
</dbReference>
<evidence type="ECO:0000313" key="4">
    <source>
        <dbReference type="Proteomes" id="UP001620626"/>
    </source>
</evidence>
<accession>A0ABD2J7E4</accession>
<keyword evidence="4" id="KW-1185">Reference proteome</keyword>
<protein>
    <recommendedName>
        <fullName evidence="5">BTB domain-containing protein</fullName>
    </recommendedName>
</protein>
<evidence type="ECO:0008006" key="5">
    <source>
        <dbReference type="Google" id="ProtNLM"/>
    </source>
</evidence>
<dbReference type="InterPro" id="IPR002083">
    <property type="entry name" value="MATH/TRAF_dom"/>
</dbReference>
<comment type="caution">
    <text evidence="3">The sequence shown here is derived from an EMBL/GenBank/DDBJ whole genome shotgun (WGS) entry which is preliminary data.</text>
</comment>
<evidence type="ECO:0000259" key="2">
    <source>
        <dbReference type="PROSITE" id="PS50144"/>
    </source>
</evidence>
<evidence type="ECO:0000313" key="3">
    <source>
        <dbReference type="EMBL" id="KAL3086489.1"/>
    </source>
</evidence>
<feature type="domain" description="BTB" evidence="1">
    <location>
        <begin position="20"/>
        <end position="102"/>
    </location>
</feature>
<proteinExistence type="predicted"/>
<dbReference type="PANTHER" id="PTHR45774">
    <property type="entry name" value="BTB/POZ DOMAIN-CONTAINING"/>
    <property type="match status" value="1"/>
</dbReference>
<name>A0ABD2J7E4_9BILA</name>
<dbReference type="SMART" id="SM00061">
    <property type="entry name" value="MATH"/>
    <property type="match status" value="1"/>
</dbReference>
<organism evidence="3 4">
    <name type="scientific">Heterodera trifolii</name>
    <dbReference type="NCBI Taxonomy" id="157864"/>
    <lineage>
        <taxon>Eukaryota</taxon>
        <taxon>Metazoa</taxon>
        <taxon>Ecdysozoa</taxon>
        <taxon>Nematoda</taxon>
        <taxon>Chromadorea</taxon>
        <taxon>Rhabditida</taxon>
        <taxon>Tylenchina</taxon>
        <taxon>Tylenchomorpha</taxon>
        <taxon>Tylenchoidea</taxon>
        <taxon>Heteroderidae</taxon>
        <taxon>Heteroderinae</taxon>
        <taxon>Heterodera</taxon>
    </lineage>
</organism>
<dbReference type="Gene3D" id="3.30.710.10">
    <property type="entry name" value="Potassium Channel Kv1.1, Chain A"/>
    <property type="match status" value="1"/>
</dbReference>
<dbReference type="SUPFAM" id="SSF49599">
    <property type="entry name" value="TRAF domain-like"/>
    <property type="match status" value="1"/>
</dbReference>
<feature type="domain" description="MATH" evidence="2">
    <location>
        <begin position="261"/>
        <end position="396"/>
    </location>
</feature>
<evidence type="ECO:0000259" key="1">
    <source>
        <dbReference type="PROSITE" id="PS50097"/>
    </source>
</evidence>
<reference evidence="3 4" key="1">
    <citation type="submission" date="2024-10" db="EMBL/GenBank/DDBJ databases">
        <authorList>
            <person name="Kim D."/>
        </authorList>
    </citation>
    <scope>NUCLEOTIDE SEQUENCE [LARGE SCALE GENOMIC DNA]</scope>
    <source>
        <strain evidence="3">BH-2024</strain>
    </source>
</reference>
<dbReference type="InterPro" id="IPR000210">
    <property type="entry name" value="BTB/POZ_dom"/>
</dbReference>
<dbReference type="Pfam" id="PF00651">
    <property type="entry name" value="BTB"/>
    <property type="match status" value="1"/>
</dbReference>
<sequence>MNMDKLSDRMNRLLSTGVDSDVHFLVGQGDKQELLPAHKPILRVASDVFDAMFRFDEEFPVLATPKPGKKEGNSPVEIPDVDVEAFKTMLNFIYTDDLSGVNGNNAIDVLYAAKKYNLPSLVKACVKIPIDKLSNVFIAFSKARLLQEKQIDRQLLCEILGRNQLVANEDLLWLCAVCWASEQCKQKRMEISPRNWRQMLGPALFKIRFPIIQKLMLQLIVSLGVLTSDELVSVLLYHSSAALSTLYPLPFPVHGRSAKSTGKLTLKIEKFSEFARQKELSRKYSDAIYIDGFQWKIFAQIQSTSVTKYLGFFIQCNADDYGSDWSCTCSATIYVVLLNEENTHYNRSSKTFDQSFCSKNGQNWGFDEFMAIEKLMHPGRGWYNKMEDTVTLSAHLTTVGL</sequence>
<dbReference type="PROSITE" id="PS50144">
    <property type="entry name" value="MATH"/>
    <property type="match status" value="1"/>
</dbReference>
<dbReference type="PANTHER" id="PTHR45774:SF3">
    <property type="entry name" value="BTB (POZ) DOMAIN-CONTAINING 2B-RELATED"/>
    <property type="match status" value="1"/>
</dbReference>
<dbReference type="SMART" id="SM00225">
    <property type="entry name" value="BTB"/>
    <property type="match status" value="1"/>
</dbReference>
<dbReference type="AlphaFoldDB" id="A0ABD2J7E4"/>
<dbReference type="PROSITE" id="PS50097">
    <property type="entry name" value="BTB"/>
    <property type="match status" value="1"/>
</dbReference>